<dbReference type="AlphaFoldDB" id="A0A6A6WKG4"/>
<reference evidence="3" key="1">
    <citation type="journal article" date="2020" name="Stud. Mycol.">
        <title>101 Dothideomycetes genomes: a test case for predicting lifestyles and emergence of pathogens.</title>
        <authorList>
            <person name="Haridas S."/>
            <person name="Albert R."/>
            <person name="Binder M."/>
            <person name="Bloem J."/>
            <person name="Labutti K."/>
            <person name="Salamov A."/>
            <person name="Andreopoulos B."/>
            <person name="Baker S."/>
            <person name="Barry K."/>
            <person name="Bills G."/>
            <person name="Bluhm B."/>
            <person name="Cannon C."/>
            <person name="Castanera R."/>
            <person name="Culley D."/>
            <person name="Daum C."/>
            <person name="Ezra D."/>
            <person name="Gonzalez J."/>
            <person name="Henrissat B."/>
            <person name="Kuo A."/>
            <person name="Liang C."/>
            <person name="Lipzen A."/>
            <person name="Lutzoni F."/>
            <person name="Magnuson J."/>
            <person name="Mondo S."/>
            <person name="Nolan M."/>
            <person name="Ohm R."/>
            <person name="Pangilinan J."/>
            <person name="Park H.-J."/>
            <person name="Ramirez L."/>
            <person name="Alfaro M."/>
            <person name="Sun H."/>
            <person name="Tritt A."/>
            <person name="Yoshinaga Y."/>
            <person name="Zwiers L.-H."/>
            <person name="Turgeon B."/>
            <person name="Goodwin S."/>
            <person name="Spatafora J."/>
            <person name="Crous P."/>
            <person name="Grigoriev I."/>
        </authorList>
    </citation>
    <scope>NUCLEOTIDE SEQUENCE</scope>
    <source>
        <strain evidence="3">CBS 121739</strain>
    </source>
</reference>
<sequence length="279" mass="31334">MDWIPLALFPVFVFGIWLFTSQITRSFPPVQGKRIVLLIAHPDDEAMFFAPTVQELTRPELGNHLKILCLSTGNADGLGETRKKELAKSGLLLGLRGADDILCIDDPNFPDSMTTTWHPRLISNLLTGLFAPKMASIPPNKKPETTVDIIITFDKGGVSSHPNHISLYNGAQSFLKGLMHRHAGWDCPIKLYTLTSISIFRKYLSILDAPTTMFWALFTRKDKSDSPSPLIYCSGLQAYVNARKAMTVAHKSQMVWFRWGWISAGRYMVLNDLRKARVV</sequence>
<dbReference type="OrthoDB" id="440160at2759"/>
<dbReference type="Pfam" id="PF02585">
    <property type="entry name" value="PIG-L"/>
    <property type="match status" value="1"/>
</dbReference>
<dbReference type="InterPro" id="IPR024078">
    <property type="entry name" value="LmbE-like_dom_sf"/>
</dbReference>
<dbReference type="PANTHER" id="PTHR12993">
    <property type="entry name" value="N-ACETYLGLUCOSAMINYL-PHOSPHATIDYLINOSITOL DE-N-ACETYLASE-RELATED"/>
    <property type="match status" value="1"/>
</dbReference>
<dbReference type="GO" id="GO:0016020">
    <property type="term" value="C:membrane"/>
    <property type="evidence" value="ECO:0007669"/>
    <property type="project" value="GOC"/>
</dbReference>
<keyword evidence="4" id="KW-1185">Reference proteome</keyword>
<proteinExistence type="inferred from homology"/>
<dbReference type="GO" id="GO:0000225">
    <property type="term" value="F:N-acetylglucosaminylphosphatidylinositol deacetylase activity"/>
    <property type="evidence" value="ECO:0007669"/>
    <property type="project" value="UniProtKB-EC"/>
</dbReference>
<dbReference type="EMBL" id="ML996565">
    <property type="protein sequence ID" value="KAF2762646.1"/>
    <property type="molecule type" value="Genomic_DNA"/>
</dbReference>
<comment type="similarity">
    <text evidence="1">Belongs to the PIGL family.</text>
</comment>
<dbReference type="UniPathway" id="UPA00196"/>
<dbReference type="SUPFAM" id="SSF102588">
    <property type="entry name" value="LmbE-like"/>
    <property type="match status" value="1"/>
</dbReference>
<evidence type="ECO:0000256" key="2">
    <source>
        <dbReference type="ARBA" id="ARBA00012176"/>
    </source>
</evidence>
<dbReference type="RefSeq" id="XP_033605097.1">
    <property type="nucleotide sequence ID" value="XM_033746258.1"/>
</dbReference>
<gene>
    <name evidence="3" type="ORF">EJ05DRAFT_495518</name>
</gene>
<evidence type="ECO:0000313" key="3">
    <source>
        <dbReference type="EMBL" id="KAF2762646.1"/>
    </source>
</evidence>
<accession>A0A6A6WKG4</accession>
<dbReference type="InterPro" id="IPR003737">
    <property type="entry name" value="GlcNAc_PI_deacetylase-related"/>
</dbReference>
<organism evidence="3 4">
    <name type="scientific">Pseudovirgaria hyperparasitica</name>
    <dbReference type="NCBI Taxonomy" id="470096"/>
    <lineage>
        <taxon>Eukaryota</taxon>
        <taxon>Fungi</taxon>
        <taxon>Dikarya</taxon>
        <taxon>Ascomycota</taxon>
        <taxon>Pezizomycotina</taxon>
        <taxon>Dothideomycetes</taxon>
        <taxon>Dothideomycetes incertae sedis</taxon>
        <taxon>Acrospermales</taxon>
        <taxon>Acrospermaceae</taxon>
        <taxon>Pseudovirgaria</taxon>
    </lineage>
</organism>
<evidence type="ECO:0000313" key="4">
    <source>
        <dbReference type="Proteomes" id="UP000799437"/>
    </source>
</evidence>
<name>A0A6A6WKG4_9PEZI</name>
<dbReference type="EC" id="3.5.1.89" evidence="2"/>
<dbReference type="GO" id="GO:0005783">
    <property type="term" value="C:endoplasmic reticulum"/>
    <property type="evidence" value="ECO:0007669"/>
    <property type="project" value="TreeGrafter"/>
</dbReference>
<dbReference type="GeneID" id="54487312"/>
<protein>
    <recommendedName>
        <fullName evidence="2">N-acetylglucosaminylphosphatidylinositol deacetylase</fullName>
        <ecNumber evidence="2">3.5.1.89</ecNumber>
    </recommendedName>
</protein>
<dbReference type="GO" id="GO:0006506">
    <property type="term" value="P:GPI anchor biosynthetic process"/>
    <property type="evidence" value="ECO:0007669"/>
    <property type="project" value="UniProtKB-UniPathway"/>
</dbReference>
<dbReference type="PANTHER" id="PTHR12993:SF11">
    <property type="entry name" value="N-ACETYLGLUCOSAMINYL-PHOSPHATIDYLINOSITOL DE-N-ACETYLASE"/>
    <property type="match status" value="1"/>
</dbReference>
<dbReference type="Proteomes" id="UP000799437">
    <property type="component" value="Unassembled WGS sequence"/>
</dbReference>
<dbReference type="Gene3D" id="3.40.50.10320">
    <property type="entry name" value="LmbE-like"/>
    <property type="match status" value="1"/>
</dbReference>
<evidence type="ECO:0000256" key="1">
    <source>
        <dbReference type="ARBA" id="ARBA00006066"/>
    </source>
</evidence>